<feature type="binding site" evidence="1">
    <location>
        <position position="122"/>
    </location>
    <ligand>
        <name>a divalent metal cation</name>
        <dbReference type="ChEBI" id="CHEBI:60240"/>
        <label>2</label>
    </ligand>
</feature>
<feature type="binding site" evidence="1">
    <location>
        <position position="85"/>
    </location>
    <ligand>
        <name>a divalent metal cation</name>
        <dbReference type="ChEBI" id="CHEBI:60240"/>
        <label>1</label>
    </ligand>
</feature>
<dbReference type="GO" id="GO:0046872">
    <property type="term" value="F:metal ion binding"/>
    <property type="evidence" value="ECO:0007669"/>
    <property type="project" value="UniProtKB-KW"/>
</dbReference>
<protein>
    <submittedName>
        <fullName evidence="2">Putative deoxyribonuclease YcfH</fullName>
        <ecNumber evidence="2">3.1.21.-</ecNumber>
    </submittedName>
</protein>
<dbReference type="CDD" id="cd01310">
    <property type="entry name" value="TatD_DNAse"/>
    <property type="match status" value="1"/>
</dbReference>
<dbReference type="PANTHER" id="PTHR46124">
    <property type="entry name" value="D-AMINOACYL-TRNA DEACYLASE"/>
    <property type="match status" value="1"/>
</dbReference>
<dbReference type="AlphaFoldDB" id="A0A517Q8D7"/>
<dbReference type="PIRSF" id="PIRSF005902">
    <property type="entry name" value="DNase_TatD"/>
    <property type="match status" value="1"/>
</dbReference>
<keyword evidence="3" id="KW-1185">Reference proteome</keyword>
<dbReference type="SUPFAM" id="SSF51556">
    <property type="entry name" value="Metallo-dependent hydrolases"/>
    <property type="match status" value="1"/>
</dbReference>
<dbReference type="GO" id="GO:0016788">
    <property type="term" value="F:hydrolase activity, acting on ester bonds"/>
    <property type="evidence" value="ECO:0007669"/>
    <property type="project" value="InterPro"/>
</dbReference>
<dbReference type="RefSeq" id="WP_145450580.1">
    <property type="nucleotide sequence ID" value="NZ_CP037421.1"/>
</dbReference>
<keyword evidence="2" id="KW-0378">Hydrolase</keyword>
<accession>A0A517Q8D7</accession>
<dbReference type="EC" id="3.1.21.-" evidence="2"/>
<keyword evidence="1" id="KW-0479">Metal-binding</keyword>
<organism evidence="2 3">
    <name type="scientific">Gimesia panareensis</name>
    <dbReference type="NCBI Taxonomy" id="2527978"/>
    <lineage>
        <taxon>Bacteria</taxon>
        <taxon>Pseudomonadati</taxon>
        <taxon>Planctomycetota</taxon>
        <taxon>Planctomycetia</taxon>
        <taxon>Planctomycetales</taxon>
        <taxon>Planctomycetaceae</taxon>
        <taxon>Gimesia</taxon>
    </lineage>
</organism>
<dbReference type="InterPro" id="IPR049677">
    <property type="entry name" value="QatD"/>
</dbReference>
<feature type="binding site" evidence="1">
    <location>
        <position position="193"/>
    </location>
    <ligand>
        <name>a divalent metal cation</name>
        <dbReference type="ChEBI" id="CHEBI:60240"/>
        <label>1</label>
    </ligand>
</feature>
<proteinExistence type="predicted"/>
<feature type="binding site" evidence="1">
    <location>
        <position position="8"/>
    </location>
    <ligand>
        <name>a divalent metal cation</name>
        <dbReference type="ChEBI" id="CHEBI:60240"/>
        <label>1</label>
    </ligand>
</feature>
<sequence length="244" mass="27130">MRIDTHCHVDRYADPSIIAADCEADKLFVVAVTNLPSHFELGYEHLINHKFVHLALGFHPLNAAKHQDEVEKFCHLASTAYYIGEVGLDFSLEGQATRDEQIRVFASILEALQGSRKLLTLHSRGAEAVVLEMLTEYGIGPAIFHWYSGGVGTLQFAIESGHYFSVNPAMTRSAKGKYLIDRIPRDRVLTESDGPYVKVGRNPAVPSDVIDVLVHLAELWKQDVADVEAKIEANFSRLENSDGE</sequence>
<dbReference type="Pfam" id="PF01026">
    <property type="entry name" value="TatD_DNase"/>
    <property type="match status" value="1"/>
</dbReference>
<evidence type="ECO:0000313" key="3">
    <source>
        <dbReference type="Proteomes" id="UP000315647"/>
    </source>
</evidence>
<evidence type="ECO:0000256" key="1">
    <source>
        <dbReference type="PIRSR" id="PIRSR005902-1"/>
    </source>
</evidence>
<feature type="binding site" evidence="1">
    <location>
        <position position="6"/>
    </location>
    <ligand>
        <name>a divalent metal cation</name>
        <dbReference type="ChEBI" id="CHEBI:60240"/>
        <label>1</label>
    </ligand>
</feature>
<dbReference type="Proteomes" id="UP000315647">
    <property type="component" value="Chromosome"/>
</dbReference>
<dbReference type="NCBIfam" id="NF041926">
    <property type="entry name" value="QatD"/>
    <property type="match status" value="1"/>
</dbReference>
<name>A0A517Q8D7_9PLAN</name>
<dbReference type="PANTHER" id="PTHR46124:SF2">
    <property type="entry name" value="D-AMINOACYL-TRNA DEACYLASE"/>
    <property type="match status" value="1"/>
</dbReference>
<evidence type="ECO:0000313" key="2">
    <source>
        <dbReference type="EMBL" id="QDT27861.1"/>
    </source>
</evidence>
<dbReference type="Gene3D" id="3.20.20.140">
    <property type="entry name" value="Metal-dependent hydrolases"/>
    <property type="match status" value="1"/>
</dbReference>
<reference evidence="2 3" key="1">
    <citation type="submission" date="2019-03" db="EMBL/GenBank/DDBJ databases">
        <title>Deep-cultivation of Planctomycetes and their phenomic and genomic characterization uncovers novel biology.</title>
        <authorList>
            <person name="Wiegand S."/>
            <person name="Jogler M."/>
            <person name="Boedeker C."/>
            <person name="Pinto D."/>
            <person name="Vollmers J."/>
            <person name="Rivas-Marin E."/>
            <person name="Kohn T."/>
            <person name="Peeters S.H."/>
            <person name="Heuer A."/>
            <person name="Rast P."/>
            <person name="Oberbeckmann S."/>
            <person name="Bunk B."/>
            <person name="Jeske O."/>
            <person name="Meyerdierks A."/>
            <person name="Storesund J.E."/>
            <person name="Kallscheuer N."/>
            <person name="Luecker S."/>
            <person name="Lage O.M."/>
            <person name="Pohl T."/>
            <person name="Merkel B.J."/>
            <person name="Hornburger P."/>
            <person name="Mueller R.-W."/>
            <person name="Bruemmer F."/>
            <person name="Labrenz M."/>
            <person name="Spormann A.M."/>
            <person name="Op den Camp H."/>
            <person name="Overmann J."/>
            <person name="Amann R."/>
            <person name="Jetten M.S.M."/>
            <person name="Mascher T."/>
            <person name="Medema M.H."/>
            <person name="Devos D.P."/>
            <person name="Kaster A.-K."/>
            <person name="Ovreas L."/>
            <person name="Rohde M."/>
            <person name="Galperin M.Y."/>
            <person name="Jogler C."/>
        </authorList>
    </citation>
    <scope>NUCLEOTIDE SEQUENCE [LARGE SCALE GENOMIC DNA]</scope>
    <source>
        <strain evidence="2 3">Enr10</strain>
    </source>
</reference>
<gene>
    <name evidence="2" type="primary">ycfH_1</name>
    <name evidence="2" type="ORF">Enr10x_31960</name>
</gene>
<dbReference type="InterPro" id="IPR032466">
    <property type="entry name" value="Metal_Hydrolase"/>
</dbReference>
<dbReference type="InterPro" id="IPR001130">
    <property type="entry name" value="TatD-like"/>
</dbReference>
<feature type="binding site" evidence="1">
    <location>
        <position position="145"/>
    </location>
    <ligand>
        <name>a divalent metal cation</name>
        <dbReference type="ChEBI" id="CHEBI:60240"/>
        <label>2</label>
    </ligand>
</feature>
<dbReference type="EMBL" id="CP037421">
    <property type="protein sequence ID" value="QDT27861.1"/>
    <property type="molecule type" value="Genomic_DNA"/>
</dbReference>